<comment type="caution">
    <text evidence="1">The sequence shown here is derived from an EMBL/GenBank/DDBJ whole genome shotgun (WGS) entry which is preliminary data.</text>
</comment>
<dbReference type="AlphaFoldDB" id="A0A0R0LRT7"/>
<accession>A0A0R0LRT7</accession>
<protein>
    <submittedName>
        <fullName evidence="1">Uncharacterized protein</fullName>
    </submittedName>
</protein>
<dbReference type="Proteomes" id="UP000051530">
    <property type="component" value="Unassembled WGS sequence"/>
</dbReference>
<gene>
    <name evidence="1" type="ORF">M153_10584000895</name>
</gene>
<keyword evidence="2" id="KW-1185">Reference proteome</keyword>
<proteinExistence type="predicted"/>
<dbReference type="VEuPathDB" id="MicrosporidiaDB:M153_10584000895"/>
<reference evidence="1 2" key="1">
    <citation type="submission" date="2015-07" db="EMBL/GenBank/DDBJ databases">
        <title>The genome of Pseudoloma neurophilia, a relevant intracellular parasite of the zebrafish.</title>
        <authorList>
            <person name="Ndikumana S."/>
            <person name="Pelin A."/>
            <person name="Sanders J."/>
            <person name="Corradi N."/>
        </authorList>
    </citation>
    <scope>NUCLEOTIDE SEQUENCE [LARGE SCALE GENOMIC DNA]</scope>
    <source>
        <strain evidence="1 2">MK1</strain>
    </source>
</reference>
<name>A0A0R0LRT7_9MICR</name>
<evidence type="ECO:0000313" key="2">
    <source>
        <dbReference type="Proteomes" id="UP000051530"/>
    </source>
</evidence>
<organism evidence="1 2">
    <name type="scientific">Pseudoloma neurophilia</name>
    <dbReference type="NCBI Taxonomy" id="146866"/>
    <lineage>
        <taxon>Eukaryota</taxon>
        <taxon>Fungi</taxon>
        <taxon>Fungi incertae sedis</taxon>
        <taxon>Microsporidia</taxon>
        <taxon>Pseudoloma</taxon>
    </lineage>
</organism>
<evidence type="ECO:0000313" key="1">
    <source>
        <dbReference type="EMBL" id="KRH92166.1"/>
    </source>
</evidence>
<dbReference type="EMBL" id="LGUB01001149">
    <property type="protein sequence ID" value="KRH92166.1"/>
    <property type="molecule type" value="Genomic_DNA"/>
</dbReference>
<sequence>MDFMKKLVYVKTSARLTITIDRRQAGVSGVVTLAASTVLPFISSIKESCSGNVNKPSH</sequence>